<dbReference type="EMBL" id="JADIML010000206">
    <property type="protein sequence ID" value="MBO8463748.1"/>
    <property type="molecule type" value="Genomic_DNA"/>
</dbReference>
<evidence type="ECO:0000313" key="2">
    <source>
        <dbReference type="Proteomes" id="UP000823618"/>
    </source>
</evidence>
<reference evidence="1" key="2">
    <citation type="journal article" date="2021" name="PeerJ">
        <title>Extensive microbial diversity within the chicken gut microbiome revealed by metagenomics and culture.</title>
        <authorList>
            <person name="Gilroy R."/>
            <person name="Ravi A."/>
            <person name="Getino M."/>
            <person name="Pursley I."/>
            <person name="Horton D.L."/>
            <person name="Alikhan N.F."/>
            <person name="Baker D."/>
            <person name="Gharbi K."/>
            <person name="Hall N."/>
            <person name="Watson M."/>
            <person name="Adriaenssens E.M."/>
            <person name="Foster-Nyarko E."/>
            <person name="Jarju S."/>
            <person name="Secka A."/>
            <person name="Antonio M."/>
            <person name="Oren A."/>
            <person name="Chaudhuri R.R."/>
            <person name="La Ragione R."/>
            <person name="Hildebrand F."/>
            <person name="Pallen M.J."/>
        </authorList>
    </citation>
    <scope>NUCLEOTIDE SEQUENCE</scope>
    <source>
        <strain evidence="1">E3-2379</strain>
    </source>
</reference>
<reference evidence="1" key="1">
    <citation type="submission" date="2020-10" db="EMBL/GenBank/DDBJ databases">
        <authorList>
            <person name="Gilroy R."/>
        </authorList>
    </citation>
    <scope>NUCLEOTIDE SEQUENCE</scope>
    <source>
        <strain evidence="1">E3-2379</strain>
    </source>
</reference>
<sequence>MRLAMTEEMRKMWEEIEPYLVDDKDGCHVSYDAPERIKEIDREYSLLRKEQWDHAMSL</sequence>
<dbReference type="Proteomes" id="UP000823618">
    <property type="component" value="Unassembled WGS sequence"/>
</dbReference>
<gene>
    <name evidence="1" type="ORF">IAC13_07450</name>
</gene>
<proteinExistence type="predicted"/>
<accession>A0A9D9I0T1</accession>
<organism evidence="1 2">
    <name type="scientific">Candidatus Scybalomonas excrementavium</name>
    <dbReference type="NCBI Taxonomy" id="2840943"/>
    <lineage>
        <taxon>Bacteria</taxon>
        <taxon>Bacillati</taxon>
        <taxon>Bacillota</taxon>
        <taxon>Clostridia</taxon>
        <taxon>Lachnospirales</taxon>
        <taxon>Lachnospiraceae</taxon>
        <taxon>Lachnospiraceae incertae sedis</taxon>
        <taxon>Candidatus Scybalomonas</taxon>
    </lineage>
</organism>
<protein>
    <submittedName>
        <fullName evidence="1">Uncharacterized protein</fullName>
    </submittedName>
</protein>
<comment type="caution">
    <text evidence="1">The sequence shown here is derived from an EMBL/GenBank/DDBJ whole genome shotgun (WGS) entry which is preliminary data.</text>
</comment>
<name>A0A9D9I0T1_9FIRM</name>
<evidence type="ECO:0000313" key="1">
    <source>
        <dbReference type="EMBL" id="MBO8463748.1"/>
    </source>
</evidence>
<dbReference type="AlphaFoldDB" id="A0A9D9I0T1"/>